<reference evidence="8" key="1">
    <citation type="journal article" date="2021" name="J. Hered.">
        <title>Genome Assembly of Salicaceae Populus deltoides (Eastern Cottonwood) I-69 Based on Nanopore Sequencing and Hi-C Technologies.</title>
        <authorList>
            <person name="Bai S."/>
            <person name="Wu H."/>
            <person name="Zhang J."/>
            <person name="Pan Z."/>
            <person name="Zhao W."/>
            <person name="Li Z."/>
            <person name="Tong C."/>
        </authorList>
    </citation>
    <scope>NUCLEOTIDE SEQUENCE</scope>
    <source>
        <tissue evidence="8">Leaf</tissue>
    </source>
</reference>
<comment type="subcellular location">
    <subcellularLocation>
        <location evidence="1 7">Secreted</location>
    </subcellularLocation>
</comment>
<evidence type="ECO:0000256" key="5">
    <source>
        <dbReference type="ARBA" id="ARBA00022729"/>
    </source>
</evidence>
<evidence type="ECO:0000256" key="1">
    <source>
        <dbReference type="ARBA" id="ARBA00004613"/>
    </source>
</evidence>
<evidence type="ECO:0000256" key="2">
    <source>
        <dbReference type="ARBA" id="ARBA00008127"/>
    </source>
</evidence>
<dbReference type="PANTHER" id="PTHR33109:SF3">
    <property type="entry name" value="EPIDERMAL PATTERNING FACTOR-LIKE PROTEIN"/>
    <property type="match status" value="1"/>
</dbReference>
<comment type="function">
    <text evidence="7">Controls stomatal patterning.</text>
</comment>
<dbReference type="EMBL" id="JACEGQ020000003">
    <property type="protein sequence ID" value="KAH8514491.1"/>
    <property type="molecule type" value="Genomic_DNA"/>
</dbReference>
<evidence type="ECO:0000256" key="3">
    <source>
        <dbReference type="ARBA" id="ARBA00022473"/>
    </source>
</evidence>
<evidence type="ECO:0000256" key="7">
    <source>
        <dbReference type="RuleBase" id="RU367102"/>
    </source>
</evidence>
<evidence type="ECO:0000313" key="8">
    <source>
        <dbReference type="EMBL" id="KAH8514491.1"/>
    </source>
</evidence>
<keyword evidence="3 7" id="KW-0217">Developmental protein</keyword>
<dbReference type="GO" id="GO:0005576">
    <property type="term" value="C:extracellular region"/>
    <property type="evidence" value="ECO:0007669"/>
    <property type="project" value="UniProtKB-SubCell"/>
</dbReference>
<dbReference type="AlphaFoldDB" id="A0A8T2ZB49"/>
<evidence type="ECO:0000313" key="9">
    <source>
        <dbReference type="Proteomes" id="UP000807159"/>
    </source>
</evidence>
<comment type="caution">
    <text evidence="8">The sequence shown here is derived from an EMBL/GenBank/DDBJ whole genome shotgun (WGS) entry which is preliminary data.</text>
</comment>
<dbReference type="Proteomes" id="UP000807159">
    <property type="component" value="Chromosome 3"/>
</dbReference>
<dbReference type="InterPro" id="IPR039455">
    <property type="entry name" value="EPFL"/>
</dbReference>
<protein>
    <recommendedName>
        <fullName evidence="7">Epidermal patterning factor-like protein</fullName>
    </recommendedName>
</protein>
<dbReference type="Pfam" id="PF17181">
    <property type="entry name" value="EPF"/>
    <property type="match status" value="1"/>
</dbReference>
<evidence type="ECO:0000256" key="4">
    <source>
        <dbReference type="ARBA" id="ARBA00022525"/>
    </source>
</evidence>
<evidence type="ECO:0000256" key="6">
    <source>
        <dbReference type="ARBA" id="ARBA00023157"/>
    </source>
</evidence>
<keyword evidence="6" id="KW-1015">Disulfide bond</keyword>
<keyword evidence="9" id="KW-1185">Reference proteome</keyword>
<accession>A0A8T2ZB49</accession>
<organism evidence="8 9">
    <name type="scientific">Populus deltoides</name>
    <name type="common">Eastern poplar</name>
    <name type="synonym">Eastern cottonwood</name>
    <dbReference type="NCBI Taxonomy" id="3696"/>
    <lineage>
        <taxon>Eukaryota</taxon>
        <taxon>Viridiplantae</taxon>
        <taxon>Streptophyta</taxon>
        <taxon>Embryophyta</taxon>
        <taxon>Tracheophyta</taxon>
        <taxon>Spermatophyta</taxon>
        <taxon>Magnoliopsida</taxon>
        <taxon>eudicotyledons</taxon>
        <taxon>Gunneridae</taxon>
        <taxon>Pentapetalae</taxon>
        <taxon>rosids</taxon>
        <taxon>fabids</taxon>
        <taxon>Malpighiales</taxon>
        <taxon>Salicaceae</taxon>
        <taxon>Saliceae</taxon>
        <taxon>Populus</taxon>
    </lineage>
</organism>
<keyword evidence="5" id="KW-0732">Signal</keyword>
<dbReference type="GO" id="GO:0010052">
    <property type="term" value="P:guard cell differentiation"/>
    <property type="evidence" value="ECO:0007669"/>
    <property type="project" value="UniProtKB-UniRule"/>
</dbReference>
<dbReference type="PANTHER" id="PTHR33109">
    <property type="entry name" value="EPIDERMAL PATTERNING FACTOR-LIKE PROTEIN 4"/>
    <property type="match status" value="1"/>
</dbReference>
<name>A0A8T2ZB49_POPDE</name>
<gene>
    <name evidence="8" type="ORF">H0E87_007355</name>
</gene>
<proteinExistence type="inferred from homology"/>
<sequence length="183" mass="19692">MQDKRLHQEKPKKFWRLGFWEMRVIVSLVSAASRPFAPNNGVAVNQAVTGHSLQSLQVPLDSDFDPQSGSEKGIKTKDGVSGGMIIEAAAGYAKGITKIGSTPPSCEHKCHGCTPCEAIQVPAISKTGSHHLSVNYANYEPEVHQRYYGTMVKTAIGIAGVGHPPLAISTREEKFITSSSKCS</sequence>
<keyword evidence="4 7" id="KW-0964">Secreted</keyword>
<comment type="similarity">
    <text evidence="2 7">Belongs to the plant cysteine rich small secretory peptide family. Epidermal patterning factor subfamily.</text>
</comment>